<dbReference type="OrthoDB" id="26525at2759"/>
<feature type="domain" description="EF-hand" evidence="5">
    <location>
        <begin position="8"/>
        <end position="43"/>
    </location>
</feature>
<dbReference type="Gene3D" id="1.10.238.10">
    <property type="entry name" value="EF-hand"/>
    <property type="match status" value="1"/>
</dbReference>
<reference evidence="6" key="1">
    <citation type="journal article" date="2021" name="IMA Fungus">
        <title>Genomic characterization of three marine fungi, including Emericellopsis atlantica sp. nov. with signatures of a generalist lifestyle and marine biomass degradation.</title>
        <authorList>
            <person name="Hagestad O.C."/>
            <person name="Hou L."/>
            <person name="Andersen J.H."/>
            <person name="Hansen E.H."/>
            <person name="Altermark B."/>
            <person name="Li C."/>
            <person name="Kuhnert E."/>
            <person name="Cox R.J."/>
            <person name="Crous P.W."/>
            <person name="Spatafora J.W."/>
            <person name="Lail K."/>
            <person name="Amirebrahimi M."/>
            <person name="Lipzen A."/>
            <person name="Pangilinan J."/>
            <person name="Andreopoulos W."/>
            <person name="Hayes R.D."/>
            <person name="Ng V."/>
            <person name="Grigoriev I.V."/>
            <person name="Jackson S.A."/>
            <person name="Sutton T.D.S."/>
            <person name="Dobson A.D.W."/>
            <person name="Rama T."/>
        </authorList>
    </citation>
    <scope>NUCLEOTIDE SEQUENCE</scope>
    <source>
        <strain evidence="6">TRa3180A</strain>
    </source>
</reference>
<dbReference type="PANTHER" id="PTHR23048:SF0">
    <property type="entry name" value="CALMODULIN LIKE 3"/>
    <property type="match status" value="1"/>
</dbReference>
<evidence type="ECO:0000256" key="1">
    <source>
        <dbReference type="ARBA" id="ARBA00020786"/>
    </source>
</evidence>
<dbReference type="GO" id="GO:0016460">
    <property type="term" value="C:myosin II complex"/>
    <property type="evidence" value="ECO:0007669"/>
    <property type="project" value="TreeGrafter"/>
</dbReference>
<evidence type="ECO:0000256" key="4">
    <source>
        <dbReference type="SAM" id="MobiDB-lite"/>
    </source>
</evidence>
<dbReference type="EMBL" id="MU253925">
    <property type="protein sequence ID" value="KAG9244157.1"/>
    <property type="molecule type" value="Genomic_DNA"/>
</dbReference>
<dbReference type="InterPro" id="IPR050230">
    <property type="entry name" value="CALM/Myosin/TropC-like"/>
</dbReference>
<evidence type="ECO:0000259" key="5">
    <source>
        <dbReference type="PROSITE" id="PS50222"/>
    </source>
</evidence>
<feature type="compositionally biased region" description="Basic and acidic residues" evidence="4">
    <location>
        <begin position="79"/>
        <end position="94"/>
    </location>
</feature>
<dbReference type="PANTHER" id="PTHR23048">
    <property type="entry name" value="MYOSIN LIGHT CHAIN 1, 3"/>
    <property type="match status" value="1"/>
</dbReference>
<keyword evidence="7" id="KW-1185">Reference proteome</keyword>
<keyword evidence="2" id="KW-0677">Repeat</keyword>
<organism evidence="6 7">
    <name type="scientific">Calycina marina</name>
    <dbReference type="NCBI Taxonomy" id="1763456"/>
    <lineage>
        <taxon>Eukaryota</taxon>
        <taxon>Fungi</taxon>
        <taxon>Dikarya</taxon>
        <taxon>Ascomycota</taxon>
        <taxon>Pezizomycotina</taxon>
        <taxon>Leotiomycetes</taxon>
        <taxon>Helotiales</taxon>
        <taxon>Pezizellaceae</taxon>
        <taxon>Calycina</taxon>
    </lineage>
</organism>
<sequence>MGRTLSQEEIDIFKAEFDHYDLDKGGNITVEEFGRVMKASGQNPSEEELQQIIREVDLDGDGTINFTEFIAMMTGGGKLPEKDPQSADSDKSIEDVIDQS</sequence>
<dbReference type="FunFam" id="1.10.238.10:FF:000178">
    <property type="entry name" value="Calmodulin-2 A"/>
    <property type="match status" value="1"/>
</dbReference>
<evidence type="ECO:0000256" key="2">
    <source>
        <dbReference type="ARBA" id="ARBA00022737"/>
    </source>
</evidence>
<dbReference type="PROSITE" id="PS00018">
    <property type="entry name" value="EF_HAND_1"/>
    <property type="match status" value="2"/>
</dbReference>
<gene>
    <name evidence="6" type="ORF">BJ878DRAFT_480429</name>
</gene>
<dbReference type="Pfam" id="PF13499">
    <property type="entry name" value="EF-hand_7"/>
    <property type="match status" value="1"/>
</dbReference>
<dbReference type="Proteomes" id="UP000887226">
    <property type="component" value="Unassembled WGS sequence"/>
</dbReference>
<dbReference type="AlphaFoldDB" id="A0A9P7Z2Y4"/>
<proteinExistence type="predicted"/>
<dbReference type="CDD" id="cd00051">
    <property type="entry name" value="EFh"/>
    <property type="match status" value="1"/>
</dbReference>
<name>A0A9P7Z2Y4_9HELO</name>
<dbReference type="SMART" id="SM00054">
    <property type="entry name" value="EFh"/>
    <property type="match status" value="2"/>
</dbReference>
<comment type="caution">
    <text evidence="6">The sequence shown here is derived from an EMBL/GenBank/DDBJ whole genome shotgun (WGS) entry which is preliminary data.</text>
</comment>
<evidence type="ECO:0000256" key="3">
    <source>
        <dbReference type="ARBA" id="ARBA00022837"/>
    </source>
</evidence>
<feature type="domain" description="EF-hand" evidence="5">
    <location>
        <begin position="44"/>
        <end position="79"/>
    </location>
</feature>
<accession>A0A9P7Z2Y4</accession>
<dbReference type="InterPro" id="IPR011992">
    <property type="entry name" value="EF-hand-dom_pair"/>
</dbReference>
<dbReference type="InterPro" id="IPR018247">
    <property type="entry name" value="EF_Hand_1_Ca_BS"/>
</dbReference>
<protein>
    <recommendedName>
        <fullName evidence="1">Calmodulin</fullName>
    </recommendedName>
</protein>
<feature type="region of interest" description="Disordered" evidence="4">
    <location>
        <begin position="75"/>
        <end position="100"/>
    </location>
</feature>
<evidence type="ECO:0000313" key="6">
    <source>
        <dbReference type="EMBL" id="KAG9244157.1"/>
    </source>
</evidence>
<dbReference type="PROSITE" id="PS50222">
    <property type="entry name" value="EF_HAND_2"/>
    <property type="match status" value="2"/>
</dbReference>
<evidence type="ECO:0000313" key="7">
    <source>
        <dbReference type="Proteomes" id="UP000887226"/>
    </source>
</evidence>
<keyword evidence="3" id="KW-0106">Calcium</keyword>
<dbReference type="InterPro" id="IPR002048">
    <property type="entry name" value="EF_hand_dom"/>
</dbReference>
<dbReference type="SUPFAM" id="SSF47473">
    <property type="entry name" value="EF-hand"/>
    <property type="match status" value="1"/>
</dbReference>
<dbReference type="GO" id="GO:0005509">
    <property type="term" value="F:calcium ion binding"/>
    <property type="evidence" value="ECO:0007669"/>
    <property type="project" value="InterPro"/>
</dbReference>